<comment type="caution">
    <text evidence="1">The sequence shown here is derived from an EMBL/GenBank/DDBJ whole genome shotgun (WGS) entry which is preliminary data.</text>
</comment>
<sequence length="326" mass="35757">MGKILTFIGQDPLISREAGKFLLWLVPALLACAFLHPLVRYFQTQSLTTAMISSFASLCFHVLLCWLLVFRSGLHNLGAALATGISYWLNMIILMLYMRFSTASTKTRAPISLEFLQGIPEFFRFAVPSAVMIWTSVEPLARNISLIRVYFDDIDAVHNPFRCGSSRKAAHTAVYAVTLIVVSENDVGSTILFATRKVFGYTFSNENEVIDYVTGMSPLVCLSVIIGSLQGILSGVARGCGWQHIGAYINLGAYYLCGIPVAVTLAFYVGLRGVGLWIGIQSGAFVQTLMLIIITSCTNWEQQASKARERIFQGILPGNDGTIADV</sequence>
<reference evidence="2" key="1">
    <citation type="journal article" date="2023" name="Front. Plant Sci.">
        <title>Chromosomal-level genome assembly of Melastoma candidum provides insights into trichome evolution.</title>
        <authorList>
            <person name="Zhong Y."/>
            <person name="Wu W."/>
            <person name="Sun C."/>
            <person name="Zou P."/>
            <person name="Liu Y."/>
            <person name="Dai S."/>
            <person name="Zhou R."/>
        </authorList>
    </citation>
    <scope>NUCLEOTIDE SEQUENCE [LARGE SCALE GENOMIC DNA]</scope>
</reference>
<accession>A0ACB9S8L5</accession>
<protein>
    <submittedName>
        <fullName evidence="1">Uncharacterized protein</fullName>
    </submittedName>
</protein>
<name>A0ACB9S8L5_9MYRT</name>
<dbReference type="Proteomes" id="UP001057402">
    <property type="component" value="Chromosome 2"/>
</dbReference>
<proteinExistence type="predicted"/>
<organism evidence="1 2">
    <name type="scientific">Melastoma candidum</name>
    <dbReference type="NCBI Taxonomy" id="119954"/>
    <lineage>
        <taxon>Eukaryota</taxon>
        <taxon>Viridiplantae</taxon>
        <taxon>Streptophyta</taxon>
        <taxon>Embryophyta</taxon>
        <taxon>Tracheophyta</taxon>
        <taxon>Spermatophyta</taxon>
        <taxon>Magnoliopsida</taxon>
        <taxon>eudicotyledons</taxon>
        <taxon>Gunneridae</taxon>
        <taxon>Pentapetalae</taxon>
        <taxon>rosids</taxon>
        <taxon>malvids</taxon>
        <taxon>Myrtales</taxon>
        <taxon>Melastomataceae</taxon>
        <taxon>Melastomatoideae</taxon>
        <taxon>Melastomateae</taxon>
        <taxon>Melastoma</taxon>
    </lineage>
</organism>
<dbReference type="EMBL" id="CM042881">
    <property type="protein sequence ID" value="KAI4385908.1"/>
    <property type="molecule type" value="Genomic_DNA"/>
</dbReference>
<gene>
    <name evidence="1" type="ORF">MLD38_003896</name>
</gene>
<evidence type="ECO:0000313" key="2">
    <source>
        <dbReference type="Proteomes" id="UP001057402"/>
    </source>
</evidence>
<evidence type="ECO:0000313" key="1">
    <source>
        <dbReference type="EMBL" id="KAI4385908.1"/>
    </source>
</evidence>
<keyword evidence="2" id="KW-1185">Reference proteome</keyword>